<comment type="caution">
    <text evidence="1">The sequence shown here is derived from an EMBL/GenBank/DDBJ whole genome shotgun (WGS) entry which is preliminary data.</text>
</comment>
<accession>A0A9Q1CTJ3</accession>
<dbReference type="Proteomes" id="UP001152320">
    <property type="component" value="Chromosome 1"/>
</dbReference>
<dbReference type="EMBL" id="JAIZAY010000001">
    <property type="protein sequence ID" value="KAJ8051168.1"/>
    <property type="molecule type" value="Genomic_DNA"/>
</dbReference>
<evidence type="ECO:0000313" key="1">
    <source>
        <dbReference type="EMBL" id="KAJ8051168.1"/>
    </source>
</evidence>
<gene>
    <name evidence="1" type="ORF">HOLleu_04633</name>
</gene>
<dbReference type="PANTHER" id="PTHR47018">
    <property type="entry name" value="CXC DOMAIN-CONTAINING PROTEIN-RELATED"/>
    <property type="match status" value="1"/>
</dbReference>
<sequence length="216" mass="24221">MMGGLHVEKALLKVIGDFLEGSGWTSVMTSAGVTTEGRAESLQKGTQTSRSQWAQLMFAMDHYHYARWLTLHVTDLQELPNDSVDIHRAFVKGNFVTQKSSHKFSALAHDEIHEQQNAIVKGNGRVIGITENEAALRRWMVAGSELAGIVSEFEDQFQRQKQTDVRYHEQLPSVQKSFASDLNNAISSFENWGIRSQKTVMTCMCLTPRSSCLMKG</sequence>
<proteinExistence type="predicted"/>
<evidence type="ECO:0000313" key="2">
    <source>
        <dbReference type="Proteomes" id="UP001152320"/>
    </source>
</evidence>
<reference evidence="1" key="1">
    <citation type="submission" date="2021-10" db="EMBL/GenBank/DDBJ databases">
        <title>Tropical sea cucumber genome reveals ecological adaptation and Cuvierian tubules defense mechanism.</title>
        <authorList>
            <person name="Chen T."/>
        </authorList>
    </citation>
    <scope>NUCLEOTIDE SEQUENCE</scope>
    <source>
        <strain evidence="1">Nanhai2018</strain>
        <tissue evidence="1">Muscle</tissue>
    </source>
</reference>
<keyword evidence="2" id="KW-1185">Reference proteome</keyword>
<dbReference type="OrthoDB" id="8300196at2759"/>
<protein>
    <submittedName>
        <fullName evidence="1">Uncharacterized protein</fullName>
    </submittedName>
</protein>
<dbReference type="AlphaFoldDB" id="A0A9Q1CTJ3"/>
<organism evidence="1 2">
    <name type="scientific">Holothuria leucospilota</name>
    <name type="common">Black long sea cucumber</name>
    <name type="synonym">Mertensiothuria leucospilota</name>
    <dbReference type="NCBI Taxonomy" id="206669"/>
    <lineage>
        <taxon>Eukaryota</taxon>
        <taxon>Metazoa</taxon>
        <taxon>Echinodermata</taxon>
        <taxon>Eleutherozoa</taxon>
        <taxon>Echinozoa</taxon>
        <taxon>Holothuroidea</taxon>
        <taxon>Aspidochirotacea</taxon>
        <taxon>Aspidochirotida</taxon>
        <taxon>Holothuriidae</taxon>
        <taxon>Holothuria</taxon>
    </lineage>
</organism>
<name>A0A9Q1CTJ3_HOLLE</name>